<sequence length="445" mass="50870">MNRKAPVQVKRMAMRSEPGSSSDEDGMSCKLQPKVKRMTMHASSSLEDDETERQTRFRRFSLKLNADVDCARDTPPQLDSSDLGSPKKIWSLLCRKDELYRRECDLLSKHPAMKPVMRSMLFEWIMEVCEDRRLHRETFHLAVDYTDRFLQNTRNINSAKLQLIGSTALAIASKMEEIYPPEIKEFAEFTAGGCKTEEILELETTMLQKLDWSCAPVTSVHWLALYLQLMGQNEIRPEKHVLLNMSNTTQSTPKTHLFSNFSSASSSGTGNDHDYFDSRATTTADNSFIGNTSYSDGHIYVDQRCTVPKLMRDEFVRLAKILDLCVLDIESLRFTYSELAAAVVLSSFEPKLLIEQVTGYRSNQLADACDFVEPFVKICEQIEPPGCPIPQFDGIPSDDLHNIQTAFYGALNELTKVIEIRKEKLARRKATQESIMFFRRKRLLN</sequence>
<dbReference type="InterPro" id="IPR013763">
    <property type="entry name" value="Cyclin-like_dom"/>
</dbReference>
<dbReference type="WBParaSite" id="ACRNAN_Path_409.g1546.t1">
    <property type="protein sequence ID" value="ACRNAN_Path_409.g1546.t1"/>
    <property type="gene ID" value="ACRNAN_Path_409.g1546"/>
</dbReference>
<evidence type="ECO:0000313" key="7">
    <source>
        <dbReference type="Proteomes" id="UP000887540"/>
    </source>
</evidence>
<feature type="domain" description="Cyclin-like" evidence="6">
    <location>
        <begin position="123"/>
        <end position="208"/>
    </location>
</feature>
<dbReference type="SMART" id="SM00385">
    <property type="entry name" value="CYCLIN"/>
    <property type="match status" value="1"/>
</dbReference>
<keyword evidence="2 4" id="KW-0195">Cyclin</keyword>
<keyword evidence="1" id="KW-0132">Cell division</keyword>
<dbReference type="GO" id="GO:0051301">
    <property type="term" value="P:cell division"/>
    <property type="evidence" value="ECO:0007669"/>
    <property type="project" value="UniProtKB-KW"/>
</dbReference>
<accession>A0A914C6D5</accession>
<evidence type="ECO:0000256" key="4">
    <source>
        <dbReference type="RuleBase" id="RU000383"/>
    </source>
</evidence>
<keyword evidence="7" id="KW-1185">Reference proteome</keyword>
<dbReference type="AlphaFoldDB" id="A0A914C6D5"/>
<dbReference type="WBParaSite" id="ACRNAN_scaffold936.g28213.t1">
    <property type="protein sequence ID" value="ACRNAN_scaffold936.g28213.t1"/>
    <property type="gene ID" value="ACRNAN_scaffold936.g28213"/>
</dbReference>
<proteinExistence type="inferred from homology"/>
<dbReference type="Gene3D" id="1.10.472.10">
    <property type="entry name" value="Cyclin-like"/>
    <property type="match status" value="2"/>
</dbReference>
<organism evidence="7 8">
    <name type="scientific">Acrobeloides nanus</name>
    <dbReference type="NCBI Taxonomy" id="290746"/>
    <lineage>
        <taxon>Eukaryota</taxon>
        <taxon>Metazoa</taxon>
        <taxon>Ecdysozoa</taxon>
        <taxon>Nematoda</taxon>
        <taxon>Chromadorea</taxon>
        <taxon>Rhabditida</taxon>
        <taxon>Tylenchina</taxon>
        <taxon>Cephalobomorpha</taxon>
        <taxon>Cephaloboidea</taxon>
        <taxon>Cephalobidae</taxon>
        <taxon>Acrobeloides</taxon>
    </lineage>
</organism>
<keyword evidence="3" id="KW-0131">Cell cycle</keyword>
<dbReference type="FunFam" id="1.10.472.10:FF:000001">
    <property type="entry name" value="G2/mitotic-specific cyclin"/>
    <property type="match status" value="1"/>
</dbReference>
<dbReference type="InterPro" id="IPR006671">
    <property type="entry name" value="Cyclin_N"/>
</dbReference>
<name>A0A914C6D5_9BILA</name>
<dbReference type="CDD" id="cd20520">
    <property type="entry name" value="CYCLIN_CCNE_rpt2"/>
    <property type="match status" value="1"/>
</dbReference>
<evidence type="ECO:0000313" key="9">
    <source>
        <dbReference type="WBParaSite" id="ACRNAN_scaffold936.g28213.t1"/>
    </source>
</evidence>
<feature type="region of interest" description="Disordered" evidence="5">
    <location>
        <begin position="1"/>
        <end position="28"/>
    </location>
</feature>
<comment type="similarity">
    <text evidence="4">Belongs to the cyclin family.</text>
</comment>
<evidence type="ECO:0000313" key="8">
    <source>
        <dbReference type="WBParaSite" id="ACRNAN_Path_409.g1546.t1"/>
    </source>
</evidence>
<reference evidence="8 9" key="1">
    <citation type="submission" date="2022-11" db="UniProtKB">
        <authorList>
            <consortium name="WormBaseParasite"/>
        </authorList>
    </citation>
    <scope>IDENTIFICATION</scope>
</reference>
<evidence type="ECO:0000256" key="1">
    <source>
        <dbReference type="ARBA" id="ARBA00022618"/>
    </source>
</evidence>
<dbReference type="InterPro" id="IPR036915">
    <property type="entry name" value="Cyclin-like_sf"/>
</dbReference>
<evidence type="ECO:0000256" key="3">
    <source>
        <dbReference type="ARBA" id="ARBA00023306"/>
    </source>
</evidence>
<evidence type="ECO:0000256" key="2">
    <source>
        <dbReference type="ARBA" id="ARBA00023127"/>
    </source>
</evidence>
<evidence type="ECO:0000259" key="6">
    <source>
        <dbReference type="SMART" id="SM00385"/>
    </source>
</evidence>
<dbReference type="Proteomes" id="UP000887540">
    <property type="component" value="Unplaced"/>
</dbReference>
<dbReference type="InterPro" id="IPR039361">
    <property type="entry name" value="Cyclin"/>
</dbReference>
<evidence type="ECO:0000256" key="5">
    <source>
        <dbReference type="SAM" id="MobiDB-lite"/>
    </source>
</evidence>
<protein>
    <submittedName>
        <fullName evidence="8 9">Cyclin-like domain-containing protein</fullName>
    </submittedName>
</protein>
<dbReference type="Pfam" id="PF00134">
    <property type="entry name" value="Cyclin_N"/>
    <property type="match status" value="1"/>
</dbReference>
<dbReference type="SUPFAM" id="SSF47954">
    <property type="entry name" value="Cyclin-like"/>
    <property type="match status" value="2"/>
</dbReference>
<dbReference type="PANTHER" id="PTHR10177">
    <property type="entry name" value="CYCLINS"/>
    <property type="match status" value="1"/>
</dbReference>